<evidence type="ECO:0000256" key="6">
    <source>
        <dbReference type="SAM" id="Phobius"/>
    </source>
</evidence>
<feature type="transmembrane region" description="Helical" evidence="6">
    <location>
        <begin position="147"/>
        <end position="170"/>
    </location>
</feature>
<dbReference type="EMBL" id="MGEH01000029">
    <property type="protein sequence ID" value="OGL78519.1"/>
    <property type="molecule type" value="Genomic_DNA"/>
</dbReference>
<comment type="caution">
    <text evidence="7">The sequence shown here is derived from an EMBL/GenBank/DDBJ whole genome shotgun (WGS) entry which is preliminary data.</text>
</comment>
<evidence type="ECO:0000256" key="3">
    <source>
        <dbReference type="ARBA" id="ARBA00022692"/>
    </source>
</evidence>
<organism evidence="7 8">
    <name type="scientific">Candidatus Uhrbacteria bacterium RIFCSPHIGHO2_12_FULL_60_25</name>
    <dbReference type="NCBI Taxonomy" id="1802399"/>
    <lineage>
        <taxon>Bacteria</taxon>
        <taxon>Candidatus Uhriibacteriota</taxon>
    </lineage>
</organism>
<protein>
    <submittedName>
        <fullName evidence="7">Uncharacterized protein</fullName>
    </submittedName>
</protein>
<feature type="transmembrane region" description="Helical" evidence="6">
    <location>
        <begin position="176"/>
        <end position="195"/>
    </location>
</feature>
<dbReference type="AlphaFoldDB" id="A0A1F7UJT0"/>
<gene>
    <name evidence="7" type="ORF">A3E39_01520</name>
</gene>
<reference evidence="7 8" key="1">
    <citation type="journal article" date="2016" name="Nat. Commun.">
        <title>Thousands of microbial genomes shed light on interconnected biogeochemical processes in an aquifer system.</title>
        <authorList>
            <person name="Anantharaman K."/>
            <person name="Brown C.T."/>
            <person name="Hug L.A."/>
            <person name="Sharon I."/>
            <person name="Castelle C.J."/>
            <person name="Probst A.J."/>
            <person name="Thomas B.C."/>
            <person name="Singh A."/>
            <person name="Wilkins M.J."/>
            <person name="Karaoz U."/>
            <person name="Brodie E.L."/>
            <person name="Williams K.H."/>
            <person name="Hubbard S.S."/>
            <person name="Banfield J.F."/>
        </authorList>
    </citation>
    <scope>NUCLEOTIDE SEQUENCE [LARGE SCALE GENOMIC DNA]</scope>
</reference>
<dbReference type="InterPro" id="IPR050833">
    <property type="entry name" value="Poly_Biosynth_Transport"/>
</dbReference>
<feature type="transmembrane region" description="Helical" evidence="6">
    <location>
        <begin position="12"/>
        <end position="37"/>
    </location>
</feature>
<accession>A0A1F7UJT0</accession>
<evidence type="ECO:0000313" key="7">
    <source>
        <dbReference type="EMBL" id="OGL78519.1"/>
    </source>
</evidence>
<dbReference type="Proteomes" id="UP000176603">
    <property type="component" value="Unassembled WGS sequence"/>
</dbReference>
<feature type="transmembrane region" description="Helical" evidence="6">
    <location>
        <begin position="216"/>
        <end position="233"/>
    </location>
</feature>
<dbReference type="PANTHER" id="PTHR30250:SF11">
    <property type="entry name" value="O-ANTIGEN TRANSPORTER-RELATED"/>
    <property type="match status" value="1"/>
</dbReference>
<feature type="transmembrane region" description="Helical" evidence="6">
    <location>
        <begin position="117"/>
        <end position="135"/>
    </location>
</feature>
<feature type="transmembrane region" description="Helical" evidence="6">
    <location>
        <begin position="389"/>
        <end position="408"/>
    </location>
</feature>
<keyword evidence="3 6" id="KW-0812">Transmembrane</keyword>
<evidence type="ECO:0000256" key="2">
    <source>
        <dbReference type="ARBA" id="ARBA00022475"/>
    </source>
</evidence>
<feature type="transmembrane region" description="Helical" evidence="6">
    <location>
        <begin position="362"/>
        <end position="383"/>
    </location>
</feature>
<dbReference type="STRING" id="1802399.A3E39_01520"/>
<feature type="transmembrane region" description="Helical" evidence="6">
    <location>
        <begin position="440"/>
        <end position="459"/>
    </location>
</feature>
<dbReference type="CDD" id="cd13128">
    <property type="entry name" value="MATE_Wzx_like"/>
    <property type="match status" value="1"/>
</dbReference>
<feature type="transmembrane region" description="Helical" evidence="6">
    <location>
        <begin position="88"/>
        <end position="111"/>
    </location>
</feature>
<feature type="transmembrane region" description="Helical" evidence="6">
    <location>
        <begin position="415"/>
        <end position="434"/>
    </location>
</feature>
<dbReference type="Pfam" id="PF01943">
    <property type="entry name" value="Polysacc_synt"/>
    <property type="match status" value="1"/>
</dbReference>
<evidence type="ECO:0000256" key="1">
    <source>
        <dbReference type="ARBA" id="ARBA00004651"/>
    </source>
</evidence>
<evidence type="ECO:0000256" key="5">
    <source>
        <dbReference type="ARBA" id="ARBA00023136"/>
    </source>
</evidence>
<keyword evidence="4 6" id="KW-1133">Transmembrane helix</keyword>
<dbReference type="PANTHER" id="PTHR30250">
    <property type="entry name" value="PST FAMILY PREDICTED COLANIC ACID TRANSPORTER"/>
    <property type="match status" value="1"/>
</dbReference>
<evidence type="ECO:0000256" key="4">
    <source>
        <dbReference type="ARBA" id="ARBA00022989"/>
    </source>
</evidence>
<feature type="transmembrane region" description="Helical" evidence="6">
    <location>
        <begin position="49"/>
        <end position="67"/>
    </location>
</feature>
<evidence type="ECO:0000313" key="8">
    <source>
        <dbReference type="Proteomes" id="UP000176603"/>
    </source>
</evidence>
<feature type="transmembrane region" description="Helical" evidence="6">
    <location>
        <begin position="331"/>
        <end position="355"/>
    </location>
</feature>
<name>A0A1F7UJT0_9BACT</name>
<sequence>MSVARALAANTAVQLAGKVVSTAIGIVVVGLMTRLLGQEGFGKYSTANAFLQVFAIVMDLGITVMFVQMLGEKAGDEKAERKIVSSIFTLRVIMAGVVISIAPVIGLLMPYSADLKLALFALWGSFFFTIINQVVIGVHQRHLKMHVVAISEVVGRTVLLVGVLIATVYGWGLVPVVLIVSVGGIANFLVNFLVAKRYADFSWNVDVAFWKHAIKRSWPIGVSILFSLIYFKADTLVLSFIRPQAEVGVYGAAYRVLEILVTLPFMYAGVLLPVIAKAWADGQRTRFAHLIQKSFDAFALLVFPLVVGTQIIATKAMTLVAGPDFTQSGDILRILILATGIIFIATIFSHAIVALDRQRAMLPVYIVTSIVTLAGYVLFIPVYGMWAAAWLTVGSELAVMLGNIVITVRTLKMRVDWTVSGKALLASVIMYLVARPFADQSLFLTIAVAALVYFAVAFATKALTKEMIEELLVTRRGIPSGDSSV</sequence>
<dbReference type="GO" id="GO:0005886">
    <property type="term" value="C:plasma membrane"/>
    <property type="evidence" value="ECO:0007669"/>
    <property type="project" value="UniProtKB-SubCell"/>
</dbReference>
<proteinExistence type="predicted"/>
<keyword evidence="2" id="KW-1003">Cell membrane</keyword>
<comment type="subcellular location">
    <subcellularLocation>
        <location evidence="1">Cell membrane</location>
        <topology evidence="1">Multi-pass membrane protein</topology>
    </subcellularLocation>
</comment>
<keyword evidence="5 6" id="KW-0472">Membrane</keyword>
<feature type="transmembrane region" description="Helical" evidence="6">
    <location>
        <begin position="253"/>
        <end position="276"/>
    </location>
</feature>
<feature type="transmembrane region" description="Helical" evidence="6">
    <location>
        <begin position="297"/>
        <end position="319"/>
    </location>
</feature>
<dbReference type="InterPro" id="IPR002797">
    <property type="entry name" value="Polysacc_synth"/>
</dbReference>